<dbReference type="InterPro" id="IPR011042">
    <property type="entry name" value="6-blade_b-propeller_TolB-like"/>
</dbReference>
<dbReference type="Proteomes" id="UP000507470">
    <property type="component" value="Unassembled WGS sequence"/>
</dbReference>
<protein>
    <recommendedName>
        <fullName evidence="3">TRIM2_3</fullName>
    </recommendedName>
</protein>
<evidence type="ECO:0000313" key="2">
    <source>
        <dbReference type="Proteomes" id="UP000507470"/>
    </source>
</evidence>
<reference evidence="1 2" key="1">
    <citation type="submission" date="2020-06" db="EMBL/GenBank/DDBJ databases">
        <authorList>
            <person name="Li R."/>
            <person name="Bekaert M."/>
        </authorList>
    </citation>
    <scope>NUCLEOTIDE SEQUENCE [LARGE SCALE GENOMIC DNA]</scope>
    <source>
        <strain evidence="2">wild</strain>
    </source>
</reference>
<keyword evidence="2" id="KW-1185">Reference proteome</keyword>
<dbReference type="InterPro" id="IPR015943">
    <property type="entry name" value="WD40/YVTN_repeat-like_dom_sf"/>
</dbReference>
<dbReference type="SUPFAM" id="SSF101898">
    <property type="entry name" value="NHL repeat"/>
    <property type="match status" value="1"/>
</dbReference>
<evidence type="ECO:0000313" key="1">
    <source>
        <dbReference type="EMBL" id="CAC5406504.1"/>
    </source>
</evidence>
<organism evidence="1 2">
    <name type="scientific">Mytilus coruscus</name>
    <name type="common">Sea mussel</name>
    <dbReference type="NCBI Taxonomy" id="42192"/>
    <lineage>
        <taxon>Eukaryota</taxon>
        <taxon>Metazoa</taxon>
        <taxon>Spiralia</taxon>
        <taxon>Lophotrochozoa</taxon>
        <taxon>Mollusca</taxon>
        <taxon>Bivalvia</taxon>
        <taxon>Autobranchia</taxon>
        <taxon>Pteriomorphia</taxon>
        <taxon>Mytilida</taxon>
        <taxon>Mytiloidea</taxon>
        <taxon>Mytilidae</taxon>
        <taxon>Mytilinae</taxon>
        <taxon>Mytilus</taxon>
    </lineage>
</organism>
<dbReference type="Gene3D" id="2.120.10.30">
    <property type="entry name" value="TolB, C-terminal domain"/>
    <property type="match status" value="1"/>
</dbReference>
<dbReference type="OrthoDB" id="6133705at2759"/>
<dbReference type="EMBL" id="CACVKT020007234">
    <property type="protein sequence ID" value="CAC5406504.1"/>
    <property type="molecule type" value="Genomic_DNA"/>
</dbReference>
<proteinExistence type="predicted"/>
<sequence length="264" mass="29690">MVPITYVPIFDDVRLTIRQTVKTKRSDVTGCCLLPDGRMFFSCYDSGQITVTKTNGTLDFTLQQGVCTSHIHFIEESQKLFVTTGCYNIYIQNIDMKKRKTEYSINVGSENYGIVHKDGKLFYNGGSCGLCVVNLDNNSVTQLVNGPLSEYSSIAIWSDNLYFINNDDSVTCCDLQGGIKWKFKNKSFLQTARSITVHNYGRVYVSGNKFHNVVVISPDGNTLRVLLSKNDGLYNPQSLCFDRKNNKLLVANKQYDAILCDVSK</sequence>
<accession>A0A6J8DHB5</accession>
<dbReference type="AlphaFoldDB" id="A0A6J8DHB5"/>
<dbReference type="Gene3D" id="2.130.10.10">
    <property type="entry name" value="YVTN repeat-like/Quinoprotein amine dehydrogenase"/>
    <property type="match status" value="1"/>
</dbReference>
<name>A0A6J8DHB5_MYTCO</name>
<evidence type="ECO:0008006" key="3">
    <source>
        <dbReference type="Google" id="ProtNLM"/>
    </source>
</evidence>
<gene>
    <name evidence="1" type="ORF">MCOR_40075</name>
</gene>